<evidence type="ECO:0000259" key="8">
    <source>
        <dbReference type="Pfam" id="PF00482"/>
    </source>
</evidence>
<dbReference type="PANTHER" id="PTHR30012:SF0">
    <property type="entry name" value="TYPE II SECRETION SYSTEM PROTEIN F-RELATED"/>
    <property type="match status" value="1"/>
</dbReference>
<dbReference type="Proteomes" id="UP000030416">
    <property type="component" value="Unassembled WGS sequence"/>
</dbReference>
<feature type="transmembrane region" description="Helical" evidence="7">
    <location>
        <begin position="114"/>
        <end position="136"/>
    </location>
</feature>
<dbReference type="PRINTS" id="PR00812">
    <property type="entry name" value="BCTERIALGSPF"/>
</dbReference>
<evidence type="ECO:0000313" key="9">
    <source>
        <dbReference type="EMBL" id="KGR78460.1"/>
    </source>
</evidence>
<sequence length="346" mass="40109">MSKQIKRRMERLRDLPSFLQRMSTLLDEGYTLSDSIHILLPYHVDHNDYWYKMIEDKLRNGDNIISIFKSFSIPEQYLISIQIAEANGDLAKTLNLIAQQMDFHEKLKKKLTKLLVYPIFLLLFLAAIFVGFRTYFMPNIEQIVNSRTPNDNSNFTISKVFLYFPEILIGCLILITVLSAFIILKIKKQPIHLQLEILTTIPIIGYFFKMHITRQFSRMIGSLLIGGFSLQQTLEILKEQQLNKYLNFLATSIENKIIYGDSFSSAVQLSGYFFPKFQDFIKHGEKSGYLGKEMIIYSDLLEEKLHSTLKTGLSFVQPLFFILIALAIIAAYLSILLPMYNIIEII</sequence>
<dbReference type="InterPro" id="IPR003004">
    <property type="entry name" value="GspF/PilC"/>
</dbReference>
<keyword evidence="5 7" id="KW-1133">Transmembrane helix</keyword>
<dbReference type="AlphaFoldDB" id="A0A0A3I4L2"/>
<feature type="transmembrane region" description="Helical" evidence="7">
    <location>
        <begin position="191"/>
        <end position="208"/>
    </location>
</feature>
<proteinExistence type="inferred from homology"/>
<evidence type="ECO:0000256" key="1">
    <source>
        <dbReference type="ARBA" id="ARBA00004651"/>
    </source>
</evidence>
<dbReference type="InterPro" id="IPR047692">
    <property type="entry name" value="T4P_ComGB"/>
</dbReference>
<evidence type="ECO:0000256" key="6">
    <source>
        <dbReference type="ARBA" id="ARBA00023136"/>
    </source>
</evidence>
<protein>
    <recommendedName>
        <fullName evidence="8">Type II secretion system protein GspF domain-containing protein</fullName>
    </recommendedName>
</protein>
<keyword evidence="4 7" id="KW-0812">Transmembrane</keyword>
<feature type="transmembrane region" description="Helical" evidence="7">
    <location>
        <begin position="319"/>
        <end position="343"/>
    </location>
</feature>
<keyword evidence="10" id="KW-1185">Reference proteome</keyword>
<keyword evidence="3" id="KW-1003">Cell membrane</keyword>
<name>A0A0A3I4L2_9BACL</name>
<evidence type="ECO:0000313" key="10">
    <source>
        <dbReference type="Proteomes" id="UP000030416"/>
    </source>
</evidence>
<gene>
    <name evidence="9" type="ORF">CD29_10450</name>
</gene>
<reference evidence="9 10" key="1">
    <citation type="submission" date="2014-02" db="EMBL/GenBank/DDBJ databases">
        <title>Draft genome sequence of Lysinibacillus manganicus DSM 26584T.</title>
        <authorList>
            <person name="Zhang F."/>
            <person name="Wang G."/>
            <person name="Zhang L."/>
        </authorList>
    </citation>
    <scope>NUCLEOTIDE SEQUENCE [LARGE SCALE GENOMIC DNA]</scope>
    <source>
        <strain evidence="9 10">DSM 26584</strain>
    </source>
</reference>
<dbReference type="InterPro" id="IPR042094">
    <property type="entry name" value="T2SS_GspF_sf"/>
</dbReference>
<comment type="similarity">
    <text evidence="2">Belongs to the GSP F family.</text>
</comment>
<feature type="domain" description="Type II secretion system protein GspF" evidence="8">
    <location>
        <begin position="216"/>
        <end position="338"/>
    </location>
</feature>
<dbReference type="Pfam" id="PF00482">
    <property type="entry name" value="T2SSF"/>
    <property type="match status" value="2"/>
</dbReference>
<dbReference type="STRING" id="1384049.CD29_10450"/>
<dbReference type="InterPro" id="IPR018076">
    <property type="entry name" value="T2SS_GspF_dom"/>
</dbReference>
<evidence type="ECO:0000256" key="2">
    <source>
        <dbReference type="ARBA" id="ARBA00005745"/>
    </source>
</evidence>
<evidence type="ECO:0000256" key="3">
    <source>
        <dbReference type="ARBA" id="ARBA00022475"/>
    </source>
</evidence>
<feature type="domain" description="Type II secretion system protein GspF" evidence="8">
    <location>
        <begin position="18"/>
        <end position="138"/>
    </location>
</feature>
<dbReference type="eggNOG" id="COG1459">
    <property type="taxonomic scope" value="Bacteria"/>
</dbReference>
<dbReference type="GO" id="GO:0005886">
    <property type="term" value="C:plasma membrane"/>
    <property type="evidence" value="ECO:0007669"/>
    <property type="project" value="UniProtKB-SubCell"/>
</dbReference>
<accession>A0A0A3I4L2</accession>
<dbReference type="PANTHER" id="PTHR30012">
    <property type="entry name" value="GENERAL SECRETION PATHWAY PROTEIN"/>
    <property type="match status" value="1"/>
</dbReference>
<organism evidence="9 10">
    <name type="scientific">Ureibacillus manganicus DSM 26584</name>
    <dbReference type="NCBI Taxonomy" id="1384049"/>
    <lineage>
        <taxon>Bacteria</taxon>
        <taxon>Bacillati</taxon>
        <taxon>Bacillota</taxon>
        <taxon>Bacilli</taxon>
        <taxon>Bacillales</taxon>
        <taxon>Caryophanaceae</taxon>
        <taxon>Ureibacillus</taxon>
    </lineage>
</organism>
<comment type="subcellular location">
    <subcellularLocation>
        <location evidence="1">Cell membrane</location>
        <topology evidence="1">Multi-pass membrane protein</topology>
    </subcellularLocation>
</comment>
<evidence type="ECO:0000256" key="5">
    <source>
        <dbReference type="ARBA" id="ARBA00022989"/>
    </source>
</evidence>
<evidence type="ECO:0000256" key="7">
    <source>
        <dbReference type="SAM" id="Phobius"/>
    </source>
</evidence>
<dbReference type="Gene3D" id="1.20.81.30">
    <property type="entry name" value="Type II secretion system (T2SS), domain F"/>
    <property type="match status" value="2"/>
</dbReference>
<comment type="caution">
    <text evidence="9">The sequence shown here is derived from an EMBL/GenBank/DDBJ whole genome shotgun (WGS) entry which is preliminary data.</text>
</comment>
<evidence type="ECO:0000256" key="4">
    <source>
        <dbReference type="ARBA" id="ARBA00022692"/>
    </source>
</evidence>
<dbReference type="NCBIfam" id="NF041012">
    <property type="entry name" value="T4P_ComGB"/>
    <property type="match status" value="1"/>
</dbReference>
<dbReference type="EMBL" id="JPVN01000011">
    <property type="protein sequence ID" value="KGR78460.1"/>
    <property type="molecule type" value="Genomic_DNA"/>
</dbReference>
<keyword evidence="6 7" id="KW-0472">Membrane</keyword>
<feature type="transmembrane region" description="Helical" evidence="7">
    <location>
        <begin position="160"/>
        <end position="184"/>
    </location>
</feature>